<keyword evidence="3" id="KW-1185">Reference proteome</keyword>
<dbReference type="AlphaFoldDB" id="A0AAP3UYF7"/>
<dbReference type="RefSeq" id="WP_327788422.1">
    <property type="nucleotide sequence ID" value="NZ_JARGEQ010000051.1"/>
</dbReference>
<feature type="transmembrane region" description="Helical" evidence="1">
    <location>
        <begin position="23"/>
        <end position="42"/>
    </location>
</feature>
<dbReference type="Proteomes" id="UP001301140">
    <property type="component" value="Unassembled WGS sequence"/>
</dbReference>
<dbReference type="InterPro" id="IPR014550">
    <property type="entry name" value="UCP028704_OpgC"/>
</dbReference>
<feature type="transmembrane region" description="Helical" evidence="1">
    <location>
        <begin position="152"/>
        <end position="176"/>
    </location>
</feature>
<reference evidence="2 3" key="1">
    <citation type="submission" date="2023-03" db="EMBL/GenBank/DDBJ databases">
        <title>YIM 152171 draft genome.</title>
        <authorList>
            <person name="Yang Z."/>
        </authorList>
    </citation>
    <scope>NUCLEOTIDE SEQUENCE [LARGE SCALE GENOMIC DNA]</scope>
    <source>
        <strain evidence="2 3">YIM 152171</strain>
    </source>
</reference>
<keyword evidence="1" id="KW-0472">Membrane</keyword>
<evidence type="ECO:0000313" key="3">
    <source>
        <dbReference type="Proteomes" id="UP001301140"/>
    </source>
</evidence>
<gene>
    <name evidence="2" type="primary">opgC</name>
    <name evidence="2" type="ORF">PZ740_06065</name>
</gene>
<dbReference type="PANTHER" id="PTHR38592:SF3">
    <property type="entry name" value="BLL4819 PROTEIN"/>
    <property type="match status" value="1"/>
</dbReference>
<name>A0AAP3UYF7_9PROT</name>
<feature type="transmembrane region" description="Helical" evidence="1">
    <location>
        <begin position="124"/>
        <end position="145"/>
    </location>
</feature>
<comment type="caution">
    <text evidence="2">The sequence shown here is derived from an EMBL/GenBank/DDBJ whole genome shotgun (WGS) entry which is preliminary data.</text>
</comment>
<sequence length="379" mass="41798">MLSHLEFSGFYFIKNLHFGELGFVQSAQGFIFLSGLLVGLIFMKRHERAGAAQVRRRLWGRALELYGWHIGILLAILALSRLMPDSWFVWNRWLGRLYDGGDVYVAAAAALLYQPSYMDILPQYMAYLLVSPLLIQLIATGRAAWVMAGSAACWLAVQLGAHMPLVALLDGLWMGGATLQPRAAFNPLAWQVIFVSGLVAGALAARGELQPRRLLDPQRPMLFHLAVGGLVFFLAWRMAITTGLIAPEVLERFQAYENRVEFGLVFLLNFVALGYAVAWLLVAGQRSASYGLRVGATLLNRLLSHPFLVLIGGYSLQVFAWHVVAVYLLRLVDWHVGPLAEPLNSLLAVAAIASLALPARWLASRAPTRLADAPQPSRS</sequence>
<organism evidence="2 3">
    <name type="scientific">Marinimicrococcus flavescens</name>
    <dbReference type="NCBI Taxonomy" id="3031815"/>
    <lineage>
        <taxon>Bacteria</taxon>
        <taxon>Pseudomonadati</taxon>
        <taxon>Pseudomonadota</taxon>
        <taxon>Alphaproteobacteria</taxon>
        <taxon>Geminicoccales</taxon>
        <taxon>Geminicoccaceae</taxon>
        <taxon>Marinimicrococcus</taxon>
    </lineage>
</organism>
<evidence type="ECO:0000313" key="2">
    <source>
        <dbReference type="EMBL" id="MDF1585948.1"/>
    </source>
</evidence>
<feature type="transmembrane region" description="Helical" evidence="1">
    <location>
        <begin position="188"/>
        <end position="209"/>
    </location>
</feature>
<dbReference type="PANTHER" id="PTHR38592">
    <property type="entry name" value="BLL4819 PROTEIN"/>
    <property type="match status" value="1"/>
</dbReference>
<dbReference type="EMBL" id="JARGEQ010000051">
    <property type="protein sequence ID" value="MDF1585948.1"/>
    <property type="molecule type" value="Genomic_DNA"/>
</dbReference>
<evidence type="ECO:0000256" key="1">
    <source>
        <dbReference type="SAM" id="Phobius"/>
    </source>
</evidence>
<dbReference type="Pfam" id="PF10129">
    <property type="entry name" value="OpgC_C"/>
    <property type="match status" value="1"/>
</dbReference>
<keyword evidence="1" id="KW-1133">Transmembrane helix</keyword>
<keyword evidence="1" id="KW-0812">Transmembrane</keyword>
<proteinExistence type="predicted"/>
<accession>A0AAP3UYF7</accession>
<feature type="transmembrane region" description="Helical" evidence="1">
    <location>
        <begin position="343"/>
        <end position="363"/>
    </location>
</feature>
<protein>
    <submittedName>
        <fullName evidence="2">OpgC domain-containing protein</fullName>
    </submittedName>
</protein>
<feature type="transmembrane region" description="Helical" evidence="1">
    <location>
        <begin position="63"/>
        <end position="83"/>
    </location>
</feature>
<feature type="transmembrane region" description="Helical" evidence="1">
    <location>
        <begin position="221"/>
        <end position="240"/>
    </location>
</feature>
<dbReference type="PIRSF" id="PIRSF028704">
    <property type="entry name" value="UPC028704"/>
    <property type="match status" value="1"/>
</dbReference>
<feature type="transmembrane region" description="Helical" evidence="1">
    <location>
        <begin position="260"/>
        <end position="282"/>
    </location>
</feature>
<feature type="transmembrane region" description="Helical" evidence="1">
    <location>
        <begin position="302"/>
        <end position="323"/>
    </location>
</feature>